<evidence type="ECO:0000256" key="1">
    <source>
        <dbReference type="ARBA" id="ARBA00004613"/>
    </source>
</evidence>
<evidence type="ECO:0000313" key="5">
    <source>
        <dbReference type="EMBL" id="WMT03639.1"/>
    </source>
</evidence>
<keyword evidence="2" id="KW-0964">Secreted</keyword>
<proteinExistence type="predicted"/>
<reference evidence="5 6" key="1">
    <citation type="submission" date="2023-08" db="EMBL/GenBank/DDBJ databases">
        <title>The whole genome sequence of Lysobacter yananisis.</title>
        <authorList>
            <person name="Sun H."/>
        </authorList>
    </citation>
    <scope>NUCLEOTIDE SEQUENCE [LARGE SCALE GENOMIC DNA]</scope>
    <source>
        <strain evidence="5 6">SNNU513</strain>
    </source>
</reference>
<dbReference type="PANTHER" id="PTHR38340:SF1">
    <property type="entry name" value="S-LAYER PROTEIN"/>
    <property type="match status" value="1"/>
</dbReference>
<dbReference type="InterPro" id="IPR018511">
    <property type="entry name" value="Hemolysin-typ_Ca-bd_CS"/>
</dbReference>
<organism evidence="5 6">
    <name type="scientific">Lysobacter yananisis</name>
    <dbReference type="NCBI Taxonomy" id="1003114"/>
    <lineage>
        <taxon>Bacteria</taxon>
        <taxon>Pseudomonadati</taxon>
        <taxon>Pseudomonadota</taxon>
        <taxon>Gammaproteobacteria</taxon>
        <taxon>Lysobacterales</taxon>
        <taxon>Lysobacteraceae</taxon>
        <taxon>Lysobacter</taxon>
    </lineage>
</organism>
<dbReference type="InterPro" id="IPR010566">
    <property type="entry name" value="Haemolys_ca-bd"/>
</dbReference>
<gene>
    <name evidence="5" type="ORF">RDV84_01955</name>
</gene>
<dbReference type="InterPro" id="IPR050557">
    <property type="entry name" value="RTX_toxin/Mannuronan_C5-epim"/>
</dbReference>
<dbReference type="Proteomes" id="UP001229313">
    <property type="component" value="Chromosome"/>
</dbReference>
<dbReference type="EMBL" id="CP133568">
    <property type="protein sequence ID" value="WMT03639.1"/>
    <property type="molecule type" value="Genomic_DNA"/>
</dbReference>
<feature type="domain" description="Haemolysin-type calcium binding-related" evidence="4">
    <location>
        <begin position="172"/>
        <end position="214"/>
    </location>
</feature>
<dbReference type="PROSITE" id="PS00330">
    <property type="entry name" value="HEMOLYSIN_CALCIUM"/>
    <property type="match status" value="1"/>
</dbReference>
<keyword evidence="6" id="KW-1185">Reference proteome</keyword>
<dbReference type="PANTHER" id="PTHR38340">
    <property type="entry name" value="S-LAYER PROTEIN"/>
    <property type="match status" value="1"/>
</dbReference>
<protein>
    <submittedName>
        <fullName evidence="5">Calcium-binding protein</fullName>
    </submittedName>
</protein>
<dbReference type="InterPro" id="IPR011049">
    <property type="entry name" value="Serralysin-like_metalloprot_C"/>
</dbReference>
<keyword evidence="3" id="KW-0106">Calcium</keyword>
<dbReference type="Gene3D" id="2.150.10.10">
    <property type="entry name" value="Serralysin-like metalloprotease, C-terminal"/>
    <property type="match status" value="1"/>
</dbReference>
<dbReference type="PRINTS" id="PR00313">
    <property type="entry name" value="CABNDNGRPT"/>
</dbReference>
<comment type="subcellular location">
    <subcellularLocation>
        <location evidence="1">Secreted</location>
    </subcellularLocation>
</comment>
<evidence type="ECO:0000256" key="2">
    <source>
        <dbReference type="ARBA" id="ARBA00022525"/>
    </source>
</evidence>
<dbReference type="SUPFAM" id="SSF51120">
    <property type="entry name" value="beta-Roll"/>
    <property type="match status" value="1"/>
</dbReference>
<evidence type="ECO:0000259" key="4">
    <source>
        <dbReference type="Pfam" id="PF06594"/>
    </source>
</evidence>
<dbReference type="RefSeq" id="WP_309152294.1">
    <property type="nucleotide sequence ID" value="NZ_CP133568.1"/>
</dbReference>
<accession>A0ABY9PB91</accession>
<evidence type="ECO:0000313" key="6">
    <source>
        <dbReference type="Proteomes" id="UP001229313"/>
    </source>
</evidence>
<dbReference type="InterPro" id="IPR001343">
    <property type="entry name" value="Hemolysn_Ca-bd"/>
</dbReference>
<sequence>MPVLSDLPPGTDAARAPVAEVRRGADLAPGASARAQQARLRRAVPSLFSASPRGADAPSAHILASIVGSSGDDTLYGTAQADTIEGLDGNDALYGLAGDDVLDSGDGDDVLTGGPGDDALYSGQGNPFFVFSAGDGHDRVYHSDPLGQFIAVLQFQADVDPATTTVERSGDDLVVHYGNADSVTVVDYFPGGDDPWPRGVDEFWFAQGAVWDTAEILSRLPPGQGL</sequence>
<dbReference type="Pfam" id="PF06594">
    <property type="entry name" value="HCBP_related"/>
    <property type="match status" value="1"/>
</dbReference>
<evidence type="ECO:0000256" key="3">
    <source>
        <dbReference type="ARBA" id="ARBA00022837"/>
    </source>
</evidence>
<name>A0ABY9PB91_9GAMM</name>
<dbReference type="Pfam" id="PF00353">
    <property type="entry name" value="HemolysinCabind"/>
    <property type="match status" value="1"/>
</dbReference>